<evidence type="ECO:0000313" key="2">
    <source>
        <dbReference type="EMBL" id="RMA64293.1"/>
    </source>
</evidence>
<feature type="transmembrane region" description="Helical" evidence="1">
    <location>
        <begin position="77"/>
        <end position="100"/>
    </location>
</feature>
<proteinExistence type="predicted"/>
<dbReference type="RefSeq" id="WP_121906752.1">
    <property type="nucleotide sequence ID" value="NZ_REFC01000012.1"/>
</dbReference>
<comment type="caution">
    <text evidence="2">The sequence shown here is derived from an EMBL/GenBank/DDBJ whole genome shotgun (WGS) entry which is preliminary data.</text>
</comment>
<keyword evidence="3" id="KW-1185">Reference proteome</keyword>
<keyword evidence="1" id="KW-0812">Transmembrane</keyword>
<feature type="transmembrane region" description="Helical" evidence="1">
    <location>
        <begin position="44"/>
        <end position="65"/>
    </location>
</feature>
<evidence type="ECO:0000313" key="3">
    <source>
        <dbReference type="Proteomes" id="UP000271339"/>
    </source>
</evidence>
<dbReference type="OrthoDB" id="1445629at2"/>
<keyword evidence="1" id="KW-1133">Transmembrane helix</keyword>
<sequence length="302" mass="35094">MFEHTLQRDEKALSKNKQLAGKRPSEYWLVFLKQRFLSVKSRRFNWRHFLIAVPFILAIGLAITLATDLPEDDVFPIFIGAMVVSMILSIFLVVIMDLMLPKAFVPYNAFDHLAKFIIYIKGDTYRNIVNIRLTNAVIQKPKNLMSIADLGLQNRKGLKYKAHQLERFKANFNLKDGSICQILMHQLCISVISTKRRSSGKTKTKTKYKHKHYYMLMLKVNAGRFRVMDASELSGLNDRFLVSVISEGDYYLLKIKEKNKLTTMEKEITEQQKLLPSIFTEMIEYLWDKRIIESIASEKLTG</sequence>
<dbReference type="AlphaFoldDB" id="A0A3L9YUU7"/>
<organism evidence="2 3">
    <name type="scientific">Ulvibacter antarcticus</name>
    <dbReference type="NCBI Taxonomy" id="442714"/>
    <lineage>
        <taxon>Bacteria</taxon>
        <taxon>Pseudomonadati</taxon>
        <taxon>Bacteroidota</taxon>
        <taxon>Flavobacteriia</taxon>
        <taxon>Flavobacteriales</taxon>
        <taxon>Flavobacteriaceae</taxon>
        <taxon>Ulvibacter</taxon>
    </lineage>
</organism>
<dbReference type="EMBL" id="REFC01000012">
    <property type="protein sequence ID" value="RMA64293.1"/>
    <property type="molecule type" value="Genomic_DNA"/>
</dbReference>
<reference evidence="2 3" key="1">
    <citation type="submission" date="2018-10" db="EMBL/GenBank/DDBJ databases">
        <title>Genomic Encyclopedia of Archaeal and Bacterial Type Strains, Phase II (KMG-II): from individual species to whole genera.</title>
        <authorList>
            <person name="Goeker M."/>
        </authorList>
    </citation>
    <scope>NUCLEOTIDE SEQUENCE [LARGE SCALE GENOMIC DNA]</scope>
    <source>
        <strain evidence="2 3">DSM 23424</strain>
    </source>
</reference>
<evidence type="ECO:0000256" key="1">
    <source>
        <dbReference type="SAM" id="Phobius"/>
    </source>
</evidence>
<protein>
    <recommendedName>
        <fullName evidence="4">DUF3137 domain-containing protein</fullName>
    </recommendedName>
</protein>
<keyword evidence="1" id="KW-0472">Membrane</keyword>
<dbReference type="Proteomes" id="UP000271339">
    <property type="component" value="Unassembled WGS sequence"/>
</dbReference>
<accession>A0A3L9YUU7</accession>
<gene>
    <name evidence="2" type="ORF">BXY75_1166</name>
</gene>
<evidence type="ECO:0008006" key="4">
    <source>
        <dbReference type="Google" id="ProtNLM"/>
    </source>
</evidence>
<name>A0A3L9YUU7_9FLAO</name>